<proteinExistence type="predicted"/>
<organism evidence="2 3">
    <name type="scientific">Fusarium mexicanum</name>
    <dbReference type="NCBI Taxonomy" id="751941"/>
    <lineage>
        <taxon>Eukaryota</taxon>
        <taxon>Fungi</taxon>
        <taxon>Dikarya</taxon>
        <taxon>Ascomycota</taxon>
        <taxon>Pezizomycotina</taxon>
        <taxon>Sordariomycetes</taxon>
        <taxon>Hypocreomycetidae</taxon>
        <taxon>Hypocreales</taxon>
        <taxon>Nectriaceae</taxon>
        <taxon>Fusarium</taxon>
        <taxon>Fusarium fujikuroi species complex</taxon>
    </lineage>
</organism>
<reference evidence="2 3" key="1">
    <citation type="submission" date="2020-05" db="EMBL/GenBank/DDBJ databases">
        <title>Identification and distribution of gene clusters putatively required for synthesis of sphingolipid metabolism inhibitors in phylogenetically diverse species of the filamentous fungus Fusarium.</title>
        <authorList>
            <person name="Kim H.-S."/>
            <person name="Busman M."/>
            <person name="Brown D.W."/>
            <person name="Divon H."/>
            <person name="Uhlig S."/>
            <person name="Proctor R.H."/>
        </authorList>
    </citation>
    <scope>NUCLEOTIDE SEQUENCE [LARGE SCALE GENOMIC DNA]</scope>
    <source>
        <strain evidence="2 3">NRRL 53147</strain>
    </source>
</reference>
<feature type="region of interest" description="Disordered" evidence="1">
    <location>
        <begin position="1"/>
        <end position="125"/>
    </location>
</feature>
<feature type="compositionally biased region" description="Polar residues" evidence="1">
    <location>
        <begin position="301"/>
        <end position="310"/>
    </location>
</feature>
<dbReference type="EMBL" id="JAAOAM010000112">
    <property type="protein sequence ID" value="KAF5546778.1"/>
    <property type="molecule type" value="Genomic_DNA"/>
</dbReference>
<protein>
    <submittedName>
        <fullName evidence="2">Uncharacterized protein</fullName>
    </submittedName>
</protein>
<feature type="compositionally biased region" description="Basic residues" evidence="1">
    <location>
        <begin position="1"/>
        <end position="12"/>
    </location>
</feature>
<dbReference type="Proteomes" id="UP000522262">
    <property type="component" value="Unassembled WGS sequence"/>
</dbReference>
<evidence type="ECO:0000313" key="3">
    <source>
        <dbReference type="Proteomes" id="UP000522262"/>
    </source>
</evidence>
<accession>A0A8H5J0T3</accession>
<evidence type="ECO:0000256" key="1">
    <source>
        <dbReference type="SAM" id="MobiDB-lite"/>
    </source>
</evidence>
<sequence>MNSRSHSTHKSAKGKEPARSSIIYFDDPPAQNVPSTNASRDTNANKATCPGTNMTPLGTVSESSKTGGQNRFSPMSLSIGPRPNRGQPQPSLPIFSSNDFPQAETRSGPNNNVNNGNTTPQTPQDIRRRSFTTNEKCQAIEMCLTLRDEYLNMPLALNHDQGPFWTKVLNEKLDRNLAAKFKTGKALKECVEYWCLVRRTLLREGRLPAVSQSQPELDTLVDSWNKVFAQRFCRMYRGYFESFSASQLTIPRAVPSQMASSDQSSLLESNETVSGQKRKSVEPAPRITPTHDSPHLGRGTPNKNLSGNQPKRQRQLSPPRRPAVPRTPGRPSSPTQERQSRPEGSFPKGPSSQYPDTWVANRETHRRSQPRGFREDTVEFDNMSTRRQNLLIRTQNRTLLERLEELGPRSEGPRMNHRS</sequence>
<feature type="compositionally biased region" description="Polar residues" evidence="1">
    <location>
        <begin position="32"/>
        <end position="76"/>
    </location>
</feature>
<dbReference type="AlphaFoldDB" id="A0A8H5J0T3"/>
<keyword evidence="3" id="KW-1185">Reference proteome</keyword>
<comment type="caution">
    <text evidence="2">The sequence shown here is derived from an EMBL/GenBank/DDBJ whole genome shotgun (WGS) entry which is preliminary data.</text>
</comment>
<feature type="compositionally biased region" description="Polar residues" evidence="1">
    <location>
        <begin position="259"/>
        <end position="275"/>
    </location>
</feature>
<feature type="region of interest" description="Disordered" evidence="1">
    <location>
        <begin position="259"/>
        <end position="379"/>
    </location>
</feature>
<name>A0A8H5J0T3_9HYPO</name>
<feature type="compositionally biased region" description="Polar residues" evidence="1">
    <location>
        <begin position="86"/>
        <end position="107"/>
    </location>
</feature>
<gene>
    <name evidence="2" type="ORF">FMEXI_5468</name>
</gene>
<evidence type="ECO:0000313" key="2">
    <source>
        <dbReference type="EMBL" id="KAF5546778.1"/>
    </source>
</evidence>
<feature type="compositionally biased region" description="Low complexity" evidence="1">
    <location>
        <begin position="108"/>
        <end position="124"/>
    </location>
</feature>